<feature type="non-terminal residue" evidence="1">
    <location>
        <position position="528"/>
    </location>
</feature>
<protein>
    <submittedName>
        <fullName evidence="1">Uncharacterized protein</fullName>
    </submittedName>
</protein>
<dbReference type="EMBL" id="AAKFQD010000078">
    <property type="protein sequence ID" value="ECR3230790.1"/>
    <property type="molecule type" value="Genomic_DNA"/>
</dbReference>
<dbReference type="Gene3D" id="3.40.50.11350">
    <property type="match status" value="1"/>
</dbReference>
<sequence length="528" mass="62833">MLALLNAMYLAKKTGFNFGFTWDCLKINYLHKKDTLSQSEVCSEDELFDESFLYEHSYTANYTSPYKLKLENKEWVDFSFATKNSVDDYCNKPFQYYWGYAVNHNNLSCYVKNIDKNYVSNFPILWSEIKFNQKILNMFDDIEKIWSSFSKDKKILAIHVRSGDIVYLGTLNIYSHSGHDYYWNKAMPVEIVFELIYRYKKEYNILLFGEDIDTLKSIYEYFYSKVNNIYLADKIIPNGYAKGWKRDFFELVLMSKADKIIGGDSGFCRLASYIRSGKEHVNWSKLFNSDEKYSIFNKFYNTINVHNMQRSFSLIYIYMGEVERKNYLKAKNIIEQAISFDSSRMFHYIVYLYCCLNLNQMEQCERCLNNVLSRKRDEFIDIILHTPLYCDIRDILFANSQYLDYPNLSFLVIKFMKNENILFGCTTYDFYYFNDSAVFRITNSLSYKLGNTLIKAKTLKSKLMLPINLLLVMLDFKARRKYYNLLRAQYNLKENKLSDCKDYKQAICYKNHLSYKIGNCLVKNPFTF</sequence>
<organism evidence="1">
    <name type="scientific">Campylobacter coli</name>
    <dbReference type="NCBI Taxonomy" id="195"/>
    <lineage>
        <taxon>Bacteria</taxon>
        <taxon>Pseudomonadati</taxon>
        <taxon>Campylobacterota</taxon>
        <taxon>Epsilonproteobacteria</taxon>
        <taxon>Campylobacterales</taxon>
        <taxon>Campylobacteraceae</taxon>
        <taxon>Campylobacter</taxon>
    </lineage>
</organism>
<name>A0A6C7TTS1_CAMCO</name>
<dbReference type="AlphaFoldDB" id="A0A6C7TTS1"/>
<reference evidence="1" key="1">
    <citation type="submission" date="2019-09" db="EMBL/GenBank/DDBJ databases">
        <authorList>
            <person name="Ashton P.M."/>
            <person name="Dallman T."/>
            <person name="Nair S."/>
            <person name="De Pinna E."/>
            <person name="Peters T."/>
            <person name="Grant K."/>
        </authorList>
    </citation>
    <scope>NUCLEOTIDE SEQUENCE</scope>
    <source>
        <strain evidence="1">149183</strain>
    </source>
</reference>
<comment type="caution">
    <text evidence="1">The sequence shown here is derived from an EMBL/GenBank/DDBJ whole genome shotgun (WGS) entry which is preliminary data.</text>
</comment>
<gene>
    <name evidence="1" type="ORF">F1P34_07835</name>
</gene>
<evidence type="ECO:0000313" key="1">
    <source>
        <dbReference type="EMBL" id="ECR3230790.1"/>
    </source>
</evidence>
<accession>A0A6C7TTS1</accession>
<proteinExistence type="predicted"/>